<dbReference type="PANTHER" id="PTHR30168">
    <property type="entry name" value="PUTATIVE MEMBRANE PROTEIN YPFJ"/>
    <property type="match status" value="1"/>
</dbReference>
<comment type="subcellular location">
    <subcellularLocation>
        <location evidence="1">Membrane</location>
        <topology evidence="1">Single-pass membrane protein</topology>
    </subcellularLocation>
</comment>
<dbReference type="PANTHER" id="PTHR30168:SF0">
    <property type="entry name" value="INNER MEMBRANE PROTEIN"/>
    <property type="match status" value="1"/>
</dbReference>
<sequence>MLMTFNPDADVSDNNVQRRGRGGRTAAIAGGGVVGLGAVVVMLISAFTGVDLTGFLGGGTDPGSQSQPQSTGSGEGTVQNCNTGTDANNSVDCRVAATSLVLNKYWTAHVKGYVKPEQVSVDVATSTPCGTASNDVGPFYCPSDQTVYIDPTFFALLHQQFGAEAGDLAQVYVVAHEYGHHIQNLIGTMAKYPNNGTGPTSNGVRTEVQADCYAGAFIADMATQKDKNGNAYMTKPTEAQIKDALDAAAAVGDDHIQQASGGYTNPESWTHGSSAQRQAWFASGYKNGLGQCDTFSVATP</sequence>
<dbReference type="EMBL" id="BAABGP010000005">
    <property type="protein sequence ID" value="GAA4480911.1"/>
    <property type="molecule type" value="Genomic_DNA"/>
</dbReference>
<dbReference type="Pfam" id="PF04228">
    <property type="entry name" value="Zn_peptidase"/>
    <property type="match status" value="1"/>
</dbReference>
<feature type="region of interest" description="Disordered" evidence="5">
    <location>
        <begin position="58"/>
        <end position="83"/>
    </location>
</feature>
<keyword evidence="2 6" id="KW-0812">Transmembrane</keyword>
<comment type="caution">
    <text evidence="7">The sequence shown here is derived from an EMBL/GenBank/DDBJ whole genome shotgun (WGS) entry which is preliminary data.</text>
</comment>
<keyword evidence="3 6" id="KW-1133">Transmembrane helix</keyword>
<evidence type="ECO:0000256" key="5">
    <source>
        <dbReference type="SAM" id="MobiDB-lite"/>
    </source>
</evidence>
<dbReference type="InterPro" id="IPR007343">
    <property type="entry name" value="Uncharacterised_pept_Zn_put"/>
</dbReference>
<feature type="compositionally biased region" description="Low complexity" evidence="5">
    <location>
        <begin position="62"/>
        <end position="72"/>
    </location>
</feature>
<evidence type="ECO:0000256" key="6">
    <source>
        <dbReference type="SAM" id="Phobius"/>
    </source>
</evidence>
<reference evidence="8" key="1">
    <citation type="journal article" date="2019" name="Int. J. Syst. Evol. Microbiol.">
        <title>The Global Catalogue of Microorganisms (GCM) 10K type strain sequencing project: providing services to taxonomists for standard genome sequencing and annotation.</title>
        <authorList>
            <consortium name="The Broad Institute Genomics Platform"/>
            <consortium name="The Broad Institute Genome Sequencing Center for Infectious Disease"/>
            <person name="Wu L."/>
            <person name="Ma J."/>
        </authorList>
    </citation>
    <scope>NUCLEOTIDE SEQUENCE [LARGE SCALE GENOMIC DNA]</scope>
    <source>
        <strain evidence="8">JCM 17839</strain>
    </source>
</reference>
<evidence type="ECO:0000256" key="4">
    <source>
        <dbReference type="ARBA" id="ARBA00023136"/>
    </source>
</evidence>
<dbReference type="Proteomes" id="UP001500731">
    <property type="component" value="Unassembled WGS sequence"/>
</dbReference>
<proteinExistence type="predicted"/>
<evidence type="ECO:0000313" key="7">
    <source>
        <dbReference type="EMBL" id="GAA4480911.1"/>
    </source>
</evidence>
<keyword evidence="8" id="KW-1185">Reference proteome</keyword>
<feature type="region of interest" description="Disordered" evidence="5">
    <location>
        <begin position="1"/>
        <end position="20"/>
    </location>
</feature>
<protein>
    <submittedName>
        <fullName evidence="7">Neutral zinc metallopeptidase</fullName>
    </submittedName>
</protein>
<evidence type="ECO:0000256" key="1">
    <source>
        <dbReference type="ARBA" id="ARBA00004167"/>
    </source>
</evidence>
<evidence type="ECO:0000256" key="2">
    <source>
        <dbReference type="ARBA" id="ARBA00022692"/>
    </source>
</evidence>
<gene>
    <name evidence="7" type="ORF">GCM10023171_08480</name>
</gene>
<feature type="transmembrane region" description="Helical" evidence="6">
    <location>
        <begin position="26"/>
        <end position="47"/>
    </location>
</feature>
<accession>A0ABP8P653</accession>
<evidence type="ECO:0000313" key="8">
    <source>
        <dbReference type="Proteomes" id="UP001500731"/>
    </source>
</evidence>
<name>A0ABP8P653_9MICO</name>
<keyword evidence="4 6" id="KW-0472">Membrane</keyword>
<evidence type="ECO:0000256" key="3">
    <source>
        <dbReference type="ARBA" id="ARBA00022989"/>
    </source>
</evidence>
<organism evidence="7 8">
    <name type="scientific">Microbacterium panaciterrae</name>
    <dbReference type="NCBI Taxonomy" id="985759"/>
    <lineage>
        <taxon>Bacteria</taxon>
        <taxon>Bacillati</taxon>
        <taxon>Actinomycetota</taxon>
        <taxon>Actinomycetes</taxon>
        <taxon>Micrococcales</taxon>
        <taxon>Microbacteriaceae</taxon>
        <taxon>Microbacterium</taxon>
    </lineage>
</organism>